<dbReference type="PANTHER" id="PTHR42711">
    <property type="entry name" value="ABC TRANSPORTER ATP-BINDING PROTEIN"/>
    <property type="match status" value="1"/>
</dbReference>
<dbReference type="InterPro" id="IPR003439">
    <property type="entry name" value="ABC_transporter-like_ATP-bd"/>
</dbReference>
<organism evidence="8 9">
    <name type="scientific">Parachitinimonas caeni</name>
    <dbReference type="NCBI Taxonomy" id="3031301"/>
    <lineage>
        <taxon>Bacteria</taxon>
        <taxon>Pseudomonadati</taxon>
        <taxon>Pseudomonadota</taxon>
        <taxon>Betaproteobacteria</taxon>
        <taxon>Neisseriales</taxon>
        <taxon>Chitinibacteraceae</taxon>
        <taxon>Parachitinimonas</taxon>
    </lineage>
</organism>
<evidence type="ECO:0000256" key="1">
    <source>
        <dbReference type="ARBA" id="ARBA00005417"/>
    </source>
</evidence>
<accession>A0ABT7DYU7</accession>
<evidence type="ECO:0000256" key="3">
    <source>
        <dbReference type="ARBA" id="ARBA00022458"/>
    </source>
</evidence>
<dbReference type="Proteomes" id="UP001172778">
    <property type="component" value="Unassembled WGS sequence"/>
</dbReference>
<evidence type="ECO:0000256" key="6">
    <source>
        <dbReference type="ARBA" id="ARBA00022840"/>
    </source>
</evidence>
<reference evidence="8" key="1">
    <citation type="submission" date="2023-03" db="EMBL/GenBank/DDBJ databases">
        <title>Chitinimonas shenzhenensis gen. nov., sp. nov., a novel member of family Burkholderiaceae isolated from activated sludge collected in Shen Zhen, China.</title>
        <authorList>
            <person name="Wang X."/>
        </authorList>
    </citation>
    <scope>NUCLEOTIDE SEQUENCE</scope>
    <source>
        <strain evidence="8">DQS-5</strain>
    </source>
</reference>
<keyword evidence="3" id="KW-0536">Nodulation</keyword>
<evidence type="ECO:0000256" key="2">
    <source>
        <dbReference type="ARBA" id="ARBA00022448"/>
    </source>
</evidence>
<evidence type="ECO:0000313" key="9">
    <source>
        <dbReference type="Proteomes" id="UP001172778"/>
    </source>
</evidence>
<dbReference type="InterPro" id="IPR050763">
    <property type="entry name" value="ABC_transporter_ATP-binding"/>
</dbReference>
<keyword evidence="6 8" id="KW-0067">ATP-binding</keyword>
<name>A0ABT7DYU7_9NEIS</name>
<comment type="caution">
    <text evidence="8">The sequence shown here is derived from an EMBL/GenBank/DDBJ whole genome shotgun (WGS) entry which is preliminary data.</text>
</comment>
<evidence type="ECO:0000256" key="4">
    <source>
        <dbReference type="ARBA" id="ARBA00022475"/>
    </source>
</evidence>
<keyword evidence="2" id="KW-0813">Transport</keyword>
<dbReference type="GO" id="GO:0005524">
    <property type="term" value="F:ATP binding"/>
    <property type="evidence" value="ECO:0007669"/>
    <property type="project" value="UniProtKB-KW"/>
</dbReference>
<dbReference type="PROSITE" id="PS50893">
    <property type="entry name" value="ABC_TRANSPORTER_2"/>
    <property type="match status" value="1"/>
</dbReference>
<dbReference type="EMBL" id="JARRAF010000017">
    <property type="protein sequence ID" value="MDK2125242.1"/>
    <property type="molecule type" value="Genomic_DNA"/>
</dbReference>
<comment type="similarity">
    <text evidence="1">Belongs to the ABC transporter superfamily.</text>
</comment>
<gene>
    <name evidence="8" type="ORF">PZA18_14390</name>
</gene>
<dbReference type="RefSeq" id="WP_284101555.1">
    <property type="nucleotide sequence ID" value="NZ_JARRAF010000017.1"/>
</dbReference>
<keyword evidence="4" id="KW-0472">Membrane</keyword>
<feature type="domain" description="ABC transporter" evidence="7">
    <location>
        <begin position="2"/>
        <end position="243"/>
    </location>
</feature>
<sequence length="255" mass="27435">MIEVIKVAKHFETVTGRLRRVKSQVEALKEVSFTAADGEVTGLLGPNGAGKTTLLRILAGVIRADSGSVRIDGHDIEREGAAARRQLGLLGDAKGLYPRLSARENIEYFAKLQGLPDQLAAERSQQLIERLGMSKIADRPALGFSQGERMKTAVARALVHDPQTILLDEPTNGLDILATRAMRGLIQDLRQSGKCVMFSSHLMQEVAALCDRILIIHGGQVVAAGTPSDLLAQSGCDQLEDAFVKLLGTEEGLFG</sequence>
<protein>
    <submittedName>
        <fullName evidence="8">ATP-binding cassette domain-containing protein</fullName>
    </submittedName>
</protein>
<keyword evidence="4" id="KW-1003">Cell membrane</keyword>
<keyword evidence="5" id="KW-0547">Nucleotide-binding</keyword>
<proteinExistence type="inferred from homology"/>
<dbReference type="PANTHER" id="PTHR42711:SF5">
    <property type="entry name" value="ABC TRANSPORTER ATP-BINDING PROTEIN NATA"/>
    <property type="match status" value="1"/>
</dbReference>
<dbReference type="Pfam" id="PF00005">
    <property type="entry name" value="ABC_tran"/>
    <property type="match status" value="1"/>
</dbReference>
<dbReference type="InterPro" id="IPR003593">
    <property type="entry name" value="AAA+_ATPase"/>
</dbReference>
<dbReference type="Gene3D" id="3.40.50.300">
    <property type="entry name" value="P-loop containing nucleotide triphosphate hydrolases"/>
    <property type="match status" value="1"/>
</dbReference>
<evidence type="ECO:0000259" key="7">
    <source>
        <dbReference type="PROSITE" id="PS50893"/>
    </source>
</evidence>
<keyword evidence="9" id="KW-1185">Reference proteome</keyword>
<evidence type="ECO:0000313" key="8">
    <source>
        <dbReference type="EMBL" id="MDK2125242.1"/>
    </source>
</evidence>
<evidence type="ECO:0000256" key="5">
    <source>
        <dbReference type="ARBA" id="ARBA00022741"/>
    </source>
</evidence>
<dbReference type="SUPFAM" id="SSF52540">
    <property type="entry name" value="P-loop containing nucleoside triphosphate hydrolases"/>
    <property type="match status" value="1"/>
</dbReference>
<dbReference type="SMART" id="SM00382">
    <property type="entry name" value="AAA"/>
    <property type="match status" value="1"/>
</dbReference>
<dbReference type="InterPro" id="IPR027417">
    <property type="entry name" value="P-loop_NTPase"/>
</dbReference>